<feature type="non-terminal residue" evidence="2">
    <location>
        <position position="1"/>
    </location>
</feature>
<name>A0AAD8AMS7_DIPPU</name>
<feature type="region of interest" description="Disordered" evidence="1">
    <location>
        <begin position="13"/>
        <end position="41"/>
    </location>
</feature>
<dbReference type="AlphaFoldDB" id="A0AAD8AMS7"/>
<reference evidence="2" key="1">
    <citation type="journal article" date="2023" name="IScience">
        <title>Live-bearing cockroach genome reveals convergent evolutionary mechanisms linked to viviparity in insects and beyond.</title>
        <authorList>
            <person name="Fouks B."/>
            <person name="Harrison M.C."/>
            <person name="Mikhailova A.A."/>
            <person name="Marchal E."/>
            <person name="English S."/>
            <person name="Carruthers M."/>
            <person name="Jennings E.C."/>
            <person name="Chiamaka E.L."/>
            <person name="Frigard R.A."/>
            <person name="Pippel M."/>
            <person name="Attardo G.M."/>
            <person name="Benoit J.B."/>
            <person name="Bornberg-Bauer E."/>
            <person name="Tobe S.S."/>
        </authorList>
    </citation>
    <scope>NUCLEOTIDE SEQUENCE</scope>
    <source>
        <strain evidence="2">Stay&amp;Tobe</strain>
    </source>
</reference>
<keyword evidence="3" id="KW-1185">Reference proteome</keyword>
<accession>A0AAD8AMS7</accession>
<feature type="non-terminal residue" evidence="2">
    <location>
        <position position="54"/>
    </location>
</feature>
<organism evidence="2 3">
    <name type="scientific">Diploptera punctata</name>
    <name type="common">Pacific beetle cockroach</name>
    <dbReference type="NCBI Taxonomy" id="6984"/>
    <lineage>
        <taxon>Eukaryota</taxon>
        <taxon>Metazoa</taxon>
        <taxon>Ecdysozoa</taxon>
        <taxon>Arthropoda</taxon>
        <taxon>Hexapoda</taxon>
        <taxon>Insecta</taxon>
        <taxon>Pterygota</taxon>
        <taxon>Neoptera</taxon>
        <taxon>Polyneoptera</taxon>
        <taxon>Dictyoptera</taxon>
        <taxon>Blattodea</taxon>
        <taxon>Blaberoidea</taxon>
        <taxon>Blaberidae</taxon>
        <taxon>Diplopterinae</taxon>
        <taxon>Diploptera</taxon>
    </lineage>
</organism>
<comment type="caution">
    <text evidence="2">The sequence shown here is derived from an EMBL/GenBank/DDBJ whole genome shotgun (WGS) entry which is preliminary data.</text>
</comment>
<evidence type="ECO:0000313" key="3">
    <source>
        <dbReference type="Proteomes" id="UP001233999"/>
    </source>
</evidence>
<proteinExistence type="predicted"/>
<gene>
    <name evidence="2" type="ORF">L9F63_000747</name>
</gene>
<evidence type="ECO:0000256" key="1">
    <source>
        <dbReference type="SAM" id="MobiDB-lite"/>
    </source>
</evidence>
<sequence length="54" mass="5793">SNASTILFVVSASNESRPVSPSTDSTESALGEGEDPNDPEWTCKTCLLNRYGKM</sequence>
<reference evidence="2" key="2">
    <citation type="submission" date="2023-05" db="EMBL/GenBank/DDBJ databases">
        <authorList>
            <person name="Fouks B."/>
        </authorList>
    </citation>
    <scope>NUCLEOTIDE SEQUENCE</scope>
    <source>
        <strain evidence="2">Stay&amp;Tobe</strain>
        <tissue evidence="2">Testes</tissue>
    </source>
</reference>
<evidence type="ECO:0000313" key="2">
    <source>
        <dbReference type="EMBL" id="KAJ9601112.1"/>
    </source>
</evidence>
<protein>
    <submittedName>
        <fullName evidence="2">Uncharacterized protein</fullName>
    </submittedName>
</protein>
<feature type="compositionally biased region" description="Polar residues" evidence="1">
    <location>
        <begin position="13"/>
        <end position="28"/>
    </location>
</feature>
<dbReference type="EMBL" id="JASPKZ010000035">
    <property type="protein sequence ID" value="KAJ9601112.1"/>
    <property type="molecule type" value="Genomic_DNA"/>
</dbReference>
<dbReference type="Proteomes" id="UP001233999">
    <property type="component" value="Unassembled WGS sequence"/>
</dbReference>